<dbReference type="InterPro" id="IPR032675">
    <property type="entry name" value="LRR_dom_sf"/>
</dbReference>
<evidence type="ECO:0000313" key="1">
    <source>
        <dbReference type="EMBL" id="PIL24789.1"/>
    </source>
</evidence>
<dbReference type="OrthoDB" id="2756640at2759"/>
<sequence>MPSKLPNELVDAIISSIPEKFECRSSEERQALLKCAVVCRNWLPPSRRVLFSAVELAGPESWDSFVRWVVDEDEGRPWLASIYCLTFKDQWYRHVLDATNRPRGLIPEAISKWRGQYVVPVLAGRLPNLEYLSLRGVHWDKREPHPATFGMFAQFTALRQVRLDMCNFPSFSAFRRLLVSLPALKDLTCEDVHWPSAPQLSILSIQTGRPSLELLRLSLTCHSCALAVLEWLIHTPTRSTLVELSLQPDWALGPSRHQTRLPNRNLDYYAQIFGPSIRHAALDQSDRAGDPRVRISLSSFENLNSLALRIDGLDWKDVADMLHLLPARLDSLAIDVPYPRTPMNSRDHLIKEDGELRAMKTRDLELLEPVLSRDNFEGLRILTFHVHGHRDTLPSYRESTLEAIRRKLPSLHMRAALNIQLELIVNDEPL</sequence>
<dbReference type="AlphaFoldDB" id="A0A2G8RTG0"/>
<dbReference type="SUPFAM" id="SSF52047">
    <property type="entry name" value="RNI-like"/>
    <property type="match status" value="1"/>
</dbReference>
<evidence type="ECO:0008006" key="3">
    <source>
        <dbReference type="Google" id="ProtNLM"/>
    </source>
</evidence>
<reference evidence="1 2" key="1">
    <citation type="journal article" date="2015" name="Sci. Rep.">
        <title>Chromosome-level genome map provides insights into diverse defense mechanisms in the medicinal fungus Ganoderma sinense.</title>
        <authorList>
            <person name="Zhu Y."/>
            <person name="Xu J."/>
            <person name="Sun C."/>
            <person name="Zhou S."/>
            <person name="Xu H."/>
            <person name="Nelson D.R."/>
            <person name="Qian J."/>
            <person name="Song J."/>
            <person name="Luo H."/>
            <person name="Xiang L."/>
            <person name="Li Y."/>
            <person name="Xu Z."/>
            <person name="Ji A."/>
            <person name="Wang L."/>
            <person name="Lu S."/>
            <person name="Hayward A."/>
            <person name="Sun W."/>
            <person name="Li X."/>
            <person name="Schwartz D.C."/>
            <person name="Wang Y."/>
            <person name="Chen S."/>
        </authorList>
    </citation>
    <scope>NUCLEOTIDE SEQUENCE [LARGE SCALE GENOMIC DNA]</scope>
    <source>
        <strain evidence="1 2">ZZ0214-1</strain>
    </source>
</reference>
<proteinExistence type="predicted"/>
<dbReference type="Proteomes" id="UP000230002">
    <property type="component" value="Unassembled WGS sequence"/>
</dbReference>
<comment type="caution">
    <text evidence="1">The sequence shown here is derived from an EMBL/GenBank/DDBJ whole genome shotgun (WGS) entry which is preliminary data.</text>
</comment>
<keyword evidence="2" id="KW-1185">Reference proteome</keyword>
<dbReference type="EMBL" id="AYKW01000056">
    <property type="protein sequence ID" value="PIL24789.1"/>
    <property type="molecule type" value="Genomic_DNA"/>
</dbReference>
<gene>
    <name evidence="1" type="ORF">GSI_12675</name>
</gene>
<evidence type="ECO:0000313" key="2">
    <source>
        <dbReference type="Proteomes" id="UP000230002"/>
    </source>
</evidence>
<accession>A0A2G8RTG0</accession>
<dbReference type="Gene3D" id="3.80.10.10">
    <property type="entry name" value="Ribonuclease Inhibitor"/>
    <property type="match status" value="1"/>
</dbReference>
<name>A0A2G8RTG0_9APHY</name>
<organism evidence="1 2">
    <name type="scientific">Ganoderma sinense ZZ0214-1</name>
    <dbReference type="NCBI Taxonomy" id="1077348"/>
    <lineage>
        <taxon>Eukaryota</taxon>
        <taxon>Fungi</taxon>
        <taxon>Dikarya</taxon>
        <taxon>Basidiomycota</taxon>
        <taxon>Agaricomycotina</taxon>
        <taxon>Agaricomycetes</taxon>
        <taxon>Polyporales</taxon>
        <taxon>Polyporaceae</taxon>
        <taxon>Ganoderma</taxon>
    </lineage>
</organism>
<protein>
    <recommendedName>
        <fullName evidence="3">F-box domain-containing protein</fullName>
    </recommendedName>
</protein>